<sequence>MTRTVLAVDDSPSIRCMVALTLREAGYEVIEASDGQQALEVALSRRVDAILTDQNMPRLDGLGFIRAYRSHPEGKGTPIVFLSTESADKLKAEAREAGALGWMVKPFTQAQLLAVMKKVLG</sequence>
<keyword evidence="5" id="KW-1185">Reference proteome</keyword>
<name>A0A2T5K9Z6_9RHOB</name>
<dbReference type="OrthoDB" id="9800897at2"/>
<evidence type="ECO:0000313" key="4">
    <source>
        <dbReference type="EMBL" id="PTR19243.1"/>
    </source>
</evidence>
<dbReference type="Gene3D" id="3.40.50.2300">
    <property type="match status" value="1"/>
</dbReference>
<organism evidence="4 5">
    <name type="scientific">Cereibacter azotoformans</name>
    <dbReference type="NCBI Taxonomy" id="43057"/>
    <lineage>
        <taxon>Bacteria</taxon>
        <taxon>Pseudomonadati</taxon>
        <taxon>Pseudomonadota</taxon>
        <taxon>Alphaproteobacteria</taxon>
        <taxon>Rhodobacterales</taxon>
        <taxon>Paracoccaceae</taxon>
        <taxon>Cereibacter</taxon>
    </lineage>
</organism>
<evidence type="ECO:0000256" key="1">
    <source>
        <dbReference type="ARBA" id="ARBA00022553"/>
    </source>
</evidence>
<feature type="modified residue" description="4-aspartylphosphate" evidence="2">
    <location>
        <position position="53"/>
    </location>
</feature>
<evidence type="ECO:0000259" key="3">
    <source>
        <dbReference type="PROSITE" id="PS50110"/>
    </source>
</evidence>
<keyword evidence="1 2" id="KW-0597">Phosphoprotein</keyword>
<dbReference type="InterPro" id="IPR001789">
    <property type="entry name" value="Sig_transdc_resp-reg_receiver"/>
</dbReference>
<dbReference type="Pfam" id="PF00072">
    <property type="entry name" value="Response_reg"/>
    <property type="match status" value="1"/>
</dbReference>
<accession>A0A2T5K9Z6</accession>
<evidence type="ECO:0000313" key="5">
    <source>
        <dbReference type="Proteomes" id="UP000244060"/>
    </source>
</evidence>
<dbReference type="AlphaFoldDB" id="A0A2T5K9Z6"/>
<reference evidence="4 5" key="1">
    <citation type="submission" date="2018-04" db="EMBL/GenBank/DDBJ databases">
        <title>Genomic Encyclopedia of Type Strains, Phase III (KMG-III): the genomes of soil and plant-associated and newly described type strains.</title>
        <authorList>
            <person name="Whitman W."/>
        </authorList>
    </citation>
    <scope>NUCLEOTIDE SEQUENCE [LARGE SCALE GENOMIC DNA]</scope>
    <source>
        <strain evidence="4 5">KA25</strain>
    </source>
</reference>
<dbReference type="RefSeq" id="WP_011910241.1">
    <property type="nucleotide sequence ID" value="NZ_CP089966.1"/>
</dbReference>
<dbReference type="SMART" id="SM00448">
    <property type="entry name" value="REC"/>
    <property type="match status" value="1"/>
</dbReference>
<evidence type="ECO:0000256" key="2">
    <source>
        <dbReference type="PROSITE-ProRule" id="PRU00169"/>
    </source>
</evidence>
<protein>
    <submittedName>
        <fullName evidence="4">Two-component system chemotaxis response regulator CheY</fullName>
    </submittedName>
</protein>
<dbReference type="PANTHER" id="PTHR44591:SF25">
    <property type="entry name" value="CHEMOTAXIS TWO-COMPONENT RESPONSE REGULATOR"/>
    <property type="match status" value="1"/>
</dbReference>
<gene>
    <name evidence="4" type="ORF">C8J28_10584</name>
</gene>
<dbReference type="InterPro" id="IPR011006">
    <property type="entry name" value="CheY-like_superfamily"/>
</dbReference>
<feature type="domain" description="Response regulatory" evidence="3">
    <location>
        <begin position="4"/>
        <end position="120"/>
    </location>
</feature>
<dbReference type="PANTHER" id="PTHR44591">
    <property type="entry name" value="STRESS RESPONSE REGULATOR PROTEIN 1"/>
    <property type="match status" value="1"/>
</dbReference>
<dbReference type="GO" id="GO:0000160">
    <property type="term" value="P:phosphorelay signal transduction system"/>
    <property type="evidence" value="ECO:0007669"/>
    <property type="project" value="InterPro"/>
</dbReference>
<dbReference type="CDD" id="cd17562">
    <property type="entry name" value="REC_CheY4-like"/>
    <property type="match status" value="1"/>
</dbReference>
<comment type="caution">
    <text evidence="4">The sequence shown here is derived from an EMBL/GenBank/DDBJ whole genome shotgun (WGS) entry which is preliminary data.</text>
</comment>
<dbReference type="InterPro" id="IPR050595">
    <property type="entry name" value="Bact_response_regulator"/>
</dbReference>
<dbReference type="SUPFAM" id="SSF52172">
    <property type="entry name" value="CheY-like"/>
    <property type="match status" value="1"/>
</dbReference>
<proteinExistence type="predicted"/>
<dbReference type="Proteomes" id="UP000244060">
    <property type="component" value="Unassembled WGS sequence"/>
</dbReference>
<dbReference type="EMBL" id="QAOT01000005">
    <property type="protein sequence ID" value="PTR19243.1"/>
    <property type="molecule type" value="Genomic_DNA"/>
</dbReference>
<dbReference type="PROSITE" id="PS50110">
    <property type="entry name" value="RESPONSE_REGULATORY"/>
    <property type="match status" value="1"/>
</dbReference>